<feature type="transmembrane region" description="Helical" evidence="1">
    <location>
        <begin position="113"/>
        <end position="145"/>
    </location>
</feature>
<dbReference type="Proteomes" id="UP000032352">
    <property type="component" value="Chromosome"/>
</dbReference>
<gene>
    <name evidence="2" type="ORF">SG34_027690</name>
</gene>
<feature type="transmembrane region" description="Helical" evidence="1">
    <location>
        <begin position="6"/>
        <end position="27"/>
    </location>
</feature>
<reference evidence="2 3" key="2">
    <citation type="journal article" date="2022" name="Mar. Drugs">
        <title>Bioassay-Guided Fractionation Leads to the Detection of Cholic Acid Generated by the Rare Thalassomonas sp.</title>
        <authorList>
            <person name="Pheiffer F."/>
            <person name="Schneider Y.K."/>
            <person name="Hansen E.H."/>
            <person name="Andersen J.H."/>
            <person name="Isaksson J."/>
            <person name="Busche T."/>
            <person name="R C."/>
            <person name="Kalinowski J."/>
            <person name="Zyl L.V."/>
            <person name="Trindade M."/>
        </authorList>
    </citation>
    <scope>NUCLEOTIDE SEQUENCE [LARGE SCALE GENOMIC DNA]</scope>
    <source>
        <strain evidence="2 3">XOM25</strain>
    </source>
</reference>
<organism evidence="2 3">
    <name type="scientific">Thalassomonas viridans</name>
    <dbReference type="NCBI Taxonomy" id="137584"/>
    <lineage>
        <taxon>Bacteria</taxon>
        <taxon>Pseudomonadati</taxon>
        <taxon>Pseudomonadota</taxon>
        <taxon>Gammaproteobacteria</taxon>
        <taxon>Alteromonadales</taxon>
        <taxon>Colwelliaceae</taxon>
        <taxon>Thalassomonas</taxon>
    </lineage>
</organism>
<evidence type="ECO:0000256" key="1">
    <source>
        <dbReference type="SAM" id="Phobius"/>
    </source>
</evidence>
<sequence>MNKIINVRVILEFILVLSITSTLVSVTNSLSIEKINKSNEYANAYQSKSKKGYLTEEDMIELDRLEEKYIHNSKLRKERMNNYYGTLALGMLIFSVVIYFLRVKAVFLGNIYFHLFVVILVSTFTSGSFGQCVFWSTFFFAGYYWGSVARDKTNKTGPPHP</sequence>
<evidence type="ECO:0000313" key="2">
    <source>
        <dbReference type="EMBL" id="WDE05039.1"/>
    </source>
</evidence>
<name>A0AAF0C9N8_9GAMM</name>
<keyword evidence="1" id="KW-0472">Membrane</keyword>
<dbReference type="AlphaFoldDB" id="A0AAF0C9N8"/>
<reference evidence="2 3" key="1">
    <citation type="journal article" date="2015" name="Genome Announc.">
        <title>Draft Genome Sequences of Marine Isolates of Thalassomonas viridans and Thalassomonas actiniarum.</title>
        <authorList>
            <person name="Olonade I."/>
            <person name="van Zyl L.J."/>
            <person name="Trindade M."/>
        </authorList>
    </citation>
    <scope>NUCLEOTIDE SEQUENCE [LARGE SCALE GENOMIC DNA]</scope>
    <source>
        <strain evidence="2 3">XOM25</strain>
    </source>
</reference>
<accession>A0AAF0C9N8</accession>
<proteinExistence type="predicted"/>
<dbReference type="KEGG" id="tvd:SG34_027690"/>
<keyword evidence="1" id="KW-1133">Transmembrane helix</keyword>
<evidence type="ECO:0000313" key="3">
    <source>
        <dbReference type="Proteomes" id="UP000032352"/>
    </source>
</evidence>
<keyword evidence="3" id="KW-1185">Reference proteome</keyword>
<dbReference type="RefSeq" id="WP_152647201.1">
    <property type="nucleotide sequence ID" value="NZ_CP059733.1"/>
</dbReference>
<dbReference type="EMBL" id="CP059733">
    <property type="protein sequence ID" value="WDE05039.1"/>
    <property type="molecule type" value="Genomic_DNA"/>
</dbReference>
<keyword evidence="1" id="KW-0812">Transmembrane</keyword>
<protein>
    <submittedName>
        <fullName evidence="2">Uncharacterized protein</fullName>
    </submittedName>
</protein>
<feature type="transmembrane region" description="Helical" evidence="1">
    <location>
        <begin position="83"/>
        <end position="101"/>
    </location>
</feature>